<name>A0A6L2LRI2_TANCI</name>
<dbReference type="InterPro" id="IPR001584">
    <property type="entry name" value="Integrase_cat-core"/>
</dbReference>
<dbReference type="CDD" id="cd09272">
    <property type="entry name" value="RNase_HI_RT_Ty1"/>
    <property type="match status" value="1"/>
</dbReference>
<dbReference type="Pfam" id="PF25597">
    <property type="entry name" value="SH3_retrovirus"/>
    <property type="match status" value="1"/>
</dbReference>
<dbReference type="InterPro" id="IPR057670">
    <property type="entry name" value="SH3_retrovirus"/>
</dbReference>
<dbReference type="PANTHER" id="PTHR11439">
    <property type="entry name" value="GAG-POL-RELATED RETROTRANSPOSON"/>
    <property type="match status" value="1"/>
</dbReference>
<sequence>MSSIRTPQQNGVVERRNWTLVEAARTMLIFSRAPLFLWAEAITIVCFTQNRSIIQRRFNKTPYELINGRKPDISFFHVFGALCYPKNDREDIGKLGAKGDIGFFIGYSSDSCAYRIFNRRIKKIMETMNVSFDELLALDFEQHSSKLGLQNTARTILAAQEPQVRQMSTSSSSLETNFTITSQDVDELNLQQQHAQQQEIQDHIQSKTVADDVLNAMFYGNTFVNPFTNPSTISTMEPKNVKEAMTDPAWIALMQEELLQCKRLNVWVLVPGSDNISPLNLKWLFKNKHDEEQTVIQNKSRLVVRGYCQEEGINFEESLLRNPEKYGMESYDPVGTPMEIKDKLYLDQNGTLVDATKYHSMIGALMYLTSSRPNIVHATCLCARYQAKPTEKHLKEVKRIFRYLQGTVNMCHWYTKDSGFELTGFSDADYARCKDTFKSTSGGAQFLGEKLVSWSSKKQDCTTLSTAEAEYVSLSA</sequence>
<dbReference type="InterPro" id="IPR012337">
    <property type="entry name" value="RNaseH-like_sf"/>
</dbReference>
<dbReference type="PROSITE" id="PS50994">
    <property type="entry name" value="INTEGRASE"/>
    <property type="match status" value="1"/>
</dbReference>
<reference evidence="2" key="1">
    <citation type="journal article" date="2019" name="Sci. Rep.">
        <title>Draft genome of Tanacetum cinerariifolium, the natural source of mosquito coil.</title>
        <authorList>
            <person name="Yamashiro T."/>
            <person name="Shiraishi A."/>
            <person name="Satake H."/>
            <person name="Nakayama K."/>
        </authorList>
    </citation>
    <scope>NUCLEOTIDE SEQUENCE</scope>
</reference>
<dbReference type="Pfam" id="PF07727">
    <property type="entry name" value="RVT_2"/>
    <property type="match status" value="1"/>
</dbReference>
<dbReference type="PANTHER" id="PTHR11439:SF509">
    <property type="entry name" value="RNA-DIRECTED DNA POLYMERASE"/>
    <property type="match status" value="1"/>
</dbReference>
<dbReference type="EMBL" id="BKCJ010004788">
    <property type="protein sequence ID" value="GEU63092.1"/>
    <property type="molecule type" value="Genomic_DNA"/>
</dbReference>
<feature type="domain" description="Integrase catalytic" evidence="1">
    <location>
        <begin position="1"/>
        <end position="70"/>
    </location>
</feature>
<comment type="caution">
    <text evidence="2">The sequence shown here is derived from an EMBL/GenBank/DDBJ whole genome shotgun (WGS) entry which is preliminary data.</text>
</comment>
<dbReference type="InterPro" id="IPR036397">
    <property type="entry name" value="RNaseH_sf"/>
</dbReference>
<evidence type="ECO:0000313" key="2">
    <source>
        <dbReference type="EMBL" id="GEU63092.1"/>
    </source>
</evidence>
<dbReference type="SUPFAM" id="SSF53098">
    <property type="entry name" value="Ribonuclease H-like"/>
    <property type="match status" value="1"/>
</dbReference>
<evidence type="ECO:0000259" key="1">
    <source>
        <dbReference type="PROSITE" id="PS50994"/>
    </source>
</evidence>
<accession>A0A6L2LRI2</accession>
<dbReference type="AlphaFoldDB" id="A0A6L2LRI2"/>
<dbReference type="GO" id="GO:0015074">
    <property type="term" value="P:DNA integration"/>
    <property type="evidence" value="ECO:0007669"/>
    <property type="project" value="InterPro"/>
</dbReference>
<dbReference type="Gene3D" id="3.30.420.10">
    <property type="entry name" value="Ribonuclease H-like superfamily/Ribonuclease H"/>
    <property type="match status" value="1"/>
</dbReference>
<protein>
    <submittedName>
        <fullName evidence="2">Gag-Pol polyprotein</fullName>
    </submittedName>
</protein>
<dbReference type="InterPro" id="IPR013103">
    <property type="entry name" value="RVT_2"/>
</dbReference>
<gene>
    <name evidence="2" type="ORF">Tci_035070</name>
</gene>
<organism evidence="2">
    <name type="scientific">Tanacetum cinerariifolium</name>
    <name type="common">Dalmatian daisy</name>
    <name type="synonym">Chrysanthemum cinerariifolium</name>
    <dbReference type="NCBI Taxonomy" id="118510"/>
    <lineage>
        <taxon>Eukaryota</taxon>
        <taxon>Viridiplantae</taxon>
        <taxon>Streptophyta</taxon>
        <taxon>Embryophyta</taxon>
        <taxon>Tracheophyta</taxon>
        <taxon>Spermatophyta</taxon>
        <taxon>Magnoliopsida</taxon>
        <taxon>eudicotyledons</taxon>
        <taxon>Gunneridae</taxon>
        <taxon>Pentapetalae</taxon>
        <taxon>asterids</taxon>
        <taxon>campanulids</taxon>
        <taxon>Asterales</taxon>
        <taxon>Asteraceae</taxon>
        <taxon>Asteroideae</taxon>
        <taxon>Anthemideae</taxon>
        <taxon>Anthemidinae</taxon>
        <taxon>Tanacetum</taxon>
    </lineage>
</organism>
<proteinExistence type="predicted"/>
<dbReference type="GO" id="GO:0003676">
    <property type="term" value="F:nucleic acid binding"/>
    <property type="evidence" value="ECO:0007669"/>
    <property type="project" value="InterPro"/>
</dbReference>